<dbReference type="EMBL" id="FQUE01000005">
    <property type="protein sequence ID" value="SHF31268.1"/>
    <property type="molecule type" value="Genomic_DNA"/>
</dbReference>
<dbReference type="PANTHER" id="PTHR33204">
    <property type="entry name" value="TRANSCRIPTIONAL REGULATOR, MARR FAMILY"/>
    <property type="match status" value="1"/>
</dbReference>
<keyword evidence="2" id="KW-0238">DNA-binding</keyword>
<dbReference type="PANTHER" id="PTHR33204:SF29">
    <property type="entry name" value="TRANSCRIPTIONAL REGULATOR"/>
    <property type="match status" value="1"/>
</dbReference>
<keyword evidence="1" id="KW-0805">Transcription regulation</keyword>
<dbReference type="SUPFAM" id="SSF46785">
    <property type="entry name" value="Winged helix' DNA-binding domain"/>
    <property type="match status" value="1"/>
</dbReference>
<dbReference type="STRING" id="366533.SAMN05444339_10521"/>
<evidence type="ECO:0000256" key="2">
    <source>
        <dbReference type="ARBA" id="ARBA00023125"/>
    </source>
</evidence>
<name>A0A1M5ALW8_LOKAT</name>
<dbReference type="InterPro" id="IPR036390">
    <property type="entry name" value="WH_DNA-bd_sf"/>
</dbReference>
<dbReference type="AlphaFoldDB" id="A0A1M5ALW8"/>
<sequence length="106" mass="11929">MEDQAGCPVKATVGVIGGKWKTGILYRLARKSYRLSELKREMSWISETVLIRQLRELQAEGVVERIDHRQRPPKVEYALTDYGQSLAPLLDAIAAWGQSHLSHKAG</sequence>
<dbReference type="GO" id="GO:0003677">
    <property type="term" value="F:DNA binding"/>
    <property type="evidence" value="ECO:0007669"/>
    <property type="project" value="UniProtKB-KW"/>
</dbReference>
<dbReference type="Gene3D" id="1.10.10.10">
    <property type="entry name" value="Winged helix-like DNA-binding domain superfamily/Winged helix DNA-binding domain"/>
    <property type="match status" value="1"/>
</dbReference>
<keyword evidence="3" id="KW-0804">Transcription</keyword>
<dbReference type="OrthoDB" id="9800350at2"/>
<keyword evidence="6" id="KW-1185">Reference proteome</keyword>
<evidence type="ECO:0000256" key="3">
    <source>
        <dbReference type="ARBA" id="ARBA00023163"/>
    </source>
</evidence>
<dbReference type="InterPro" id="IPR036388">
    <property type="entry name" value="WH-like_DNA-bd_sf"/>
</dbReference>
<reference evidence="6" key="1">
    <citation type="submission" date="2016-11" db="EMBL/GenBank/DDBJ databases">
        <authorList>
            <person name="Varghese N."/>
            <person name="Submissions S."/>
        </authorList>
    </citation>
    <scope>NUCLEOTIDE SEQUENCE [LARGE SCALE GENOMIC DNA]</scope>
    <source>
        <strain evidence="6">DSM 29326</strain>
    </source>
</reference>
<accession>A0A1M5ALW8</accession>
<evidence type="ECO:0000256" key="1">
    <source>
        <dbReference type="ARBA" id="ARBA00023015"/>
    </source>
</evidence>
<organism evidence="5 6">
    <name type="scientific">Loktanella atrilutea</name>
    <dbReference type="NCBI Taxonomy" id="366533"/>
    <lineage>
        <taxon>Bacteria</taxon>
        <taxon>Pseudomonadati</taxon>
        <taxon>Pseudomonadota</taxon>
        <taxon>Alphaproteobacteria</taxon>
        <taxon>Rhodobacterales</taxon>
        <taxon>Roseobacteraceae</taxon>
        <taxon>Loktanella</taxon>
    </lineage>
</organism>
<feature type="domain" description="HTH hxlR-type" evidence="4">
    <location>
        <begin position="7"/>
        <end position="105"/>
    </location>
</feature>
<evidence type="ECO:0000313" key="6">
    <source>
        <dbReference type="Proteomes" id="UP000183987"/>
    </source>
</evidence>
<dbReference type="Proteomes" id="UP000183987">
    <property type="component" value="Unassembled WGS sequence"/>
</dbReference>
<dbReference type="InterPro" id="IPR002577">
    <property type="entry name" value="HTH_HxlR"/>
</dbReference>
<evidence type="ECO:0000313" key="5">
    <source>
        <dbReference type="EMBL" id="SHF31268.1"/>
    </source>
</evidence>
<dbReference type="Pfam" id="PF01638">
    <property type="entry name" value="HxlR"/>
    <property type="match status" value="1"/>
</dbReference>
<proteinExistence type="predicted"/>
<protein>
    <submittedName>
        <fullName evidence="5">Transcriptional regulator, HxlR family</fullName>
    </submittedName>
</protein>
<dbReference type="RefSeq" id="WP_072857389.1">
    <property type="nucleotide sequence ID" value="NZ_FQUE01000005.1"/>
</dbReference>
<dbReference type="PROSITE" id="PS51118">
    <property type="entry name" value="HTH_HXLR"/>
    <property type="match status" value="1"/>
</dbReference>
<gene>
    <name evidence="5" type="ORF">SAMN05444339_10521</name>
</gene>
<evidence type="ECO:0000259" key="4">
    <source>
        <dbReference type="PROSITE" id="PS51118"/>
    </source>
</evidence>